<organism evidence="3 4">
    <name type="scientific">Nocardioides daedukensis</name>
    <dbReference type="NCBI Taxonomy" id="634462"/>
    <lineage>
        <taxon>Bacteria</taxon>
        <taxon>Bacillati</taxon>
        <taxon>Actinomycetota</taxon>
        <taxon>Actinomycetes</taxon>
        <taxon>Propionibacteriales</taxon>
        <taxon>Nocardioidaceae</taxon>
        <taxon>Nocardioides</taxon>
    </lineage>
</organism>
<dbReference type="InterPro" id="IPR003870">
    <property type="entry name" value="DUF222"/>
</dbReference>
<sequence>MFEVVETPGTRQPTPGADVPVDASMIARWTNALCQAAGAADGDFARIDALRALEELKCAAEAAQADLAVDLDTSMRARAADQGIPAERQGRGIAHQIALARRVSPHRGQRQLGLAKVLRAELPHTMAAFRAGKIGEWKATLLARETACLDRADRALIDRELAADVATLEKMSDRQVAAEAAKRAAKLDPASVVRRRAKAEADRRVTIRPAPDTMTYLTGLLPMAKGVSVYAALTQAADALKSGGDPRSRGQIMADILVARITGQDDASGQAPVHINLVVSDQTLLGGGNDPAHVDGLGPIPADLARELVERSLSAECETWLKTVYAGPHGGLVAMSSLARLVPKGLGDLLNVRDGGICRTPWCDALIRHHDHATGVANGGETIEEDLQGLCESCNYAKQAPGWSAAGKHPPGKRHQVETTTPTGHTYTSTAPPLPGQRERRSNLVVVEIHHRHDLQLDYAPAA</sequence>
<gene>
    <name evidence="3" type="ORF">BJ980_000447</name>
</gene>
<dbReference type="AlphaFoldDB" id="A0A7Y9UT83"/>
<feature type="region of interest" description="Disordered" evidence="1">
    <location>
        <begin position="402"/>
        <end position="439"/>
    </location>
</feature>
<comment type="caution">
    <text evidence="3">The sequence shown here is derived from an EMBL/GenBank/DDBJ whole genome shotgun (WGS) entry which is preliminary data.</text>
</comment>
<dbReference type="Proteomes" id="UP000540656">
    <property type="component" value="Unassembled WGS sequence"/>
</dbReference>
<evidence type="ECO:0000259" key="2">
    <source>
        <dbReference type="Pfam" id="PF02720"/>
    </source>
</evidence>
<dbReference type="RefSeq" id="WP_179500784.1">
    <property type="nucleotide sequence ID" value="NZ_JACCAA010000001.1"/>
</dbReference>
<evidence type="ECO:0000313" key="4">
    <source>
        <dbReference type="Proteomes" id="UP000540656"/>
    </source>
</evidence>
<feature type="domain" description="DUF222" evidence="2">
    <location>
        <begin position="64"/>
        <end position="354"/>
    </location>
</feature>
<reference evidence="3 4" key="1">
    <citation type="submission" date="2020-07" db="EMBL/GenBank/DDBJ databases">
        <title>Sequencing the genomes of 1000 actinobacteria strains.</title>
        <authorList>
            <person name="Klenk H.-P."/>
        </authorList>
    </citation>
    <scope>NUCLEOTIDE SEQUENCE [LARGE SCALE GENOMIC DNA]</scope>
    <source>
        <strain evidence="3 4">DSM 23819</strain>
    </source>
</reference>
<proteinExistence type="predicted"/>
<evidence type="ECO:0000256" key="1">
    <source>
        <dbReference type="SAM" id="MobiDB-lite"/>
    </source>
</evidence>
<dbReference type="EMBL" id="JACCAA010000001">
    <property type="protein sequence ID" value="NYG57524.1"/>
    <property type="molecule type" value="Genomic_DNA"/>
</dbReference>
<keyword evidence="4" id="KW-1185">Reference proteome</keyword>
<name>A0A7Y9UT83_9ACTN</name>
<evidence type="ECO:0000313" key="3">
    <source>
        <dbReference type="EMBL" id="NYG57524.1"/>
    </source>
</evidence>
<dbReference type="Pfam" id="PF02720">
    <property type="entry name" value="DUF222"/>
    <property type="match status" value="1"/>
</dbReference>
<protein>
    <recommendedName>
        <fullName evidence="2">DUF222 domain-containing protein</fullName>
    </recommendedName>
</protein>
<feature type="compositionally biased region" description="Low complexity" evidence="1">
    <location>
        <begin position="419"/>
        <end position="430"/>
    </location>
</feature>
<accession>A0A7Y9UT83</accession>